<name>A0A179IFE8_CORDF</name>
<keyword evidence="3" id="KW-1185">Reference proteome</keyword>
<organism evidence="2 3">
    <name type="scientific">Cordyceps confragosa</name>
    <name type="common">Lecanicillium lecanii</name>
    <dbReference type="NCBI Taxonomy" id="2714763"/>
    <lineage>
        <taxon>Eukaryota</taxon>
        <taxon>Fungi</taxon>
        <taxon>Dikarya</taxon>
        <taxon>Ascomycota</taxon>
        <taxon>Pezizomycotina</taxon>
        <taxon>Sordariomycetes</taxon>
        <taxon>Hypocreomycetidae</taxon>
        <taxon>Hypocreales</taxon>
        <taxon>Cordycipitaceae</taxon>
        <taxon>Akanthomyces</taxon>
    </lineage>
</organism>
<accession>A0A179IFE8</accession>
<sequence>MRPSSSHTTQVPPDDPQPDDDGQHSRSRSRLLTHHANDSGSDSDCSSSSNDNSLSRHQPARHLLLCRSAGASSPANVATRMTAASVEGPGVPSASRLSQAARPSSQPEHDAQADIEMTDSDGQASDTEVEVGGAPLALTAHANNIMPPPESDSESLSDADQDDYDDDDDDEEDEEVDDDDYDSDDDMPFPQNYPNTLPPMPSPPLFPHPGNAYLFQTPPPNMPFNQSTLPVQPLNFAMPNGPTDLANLPPLPQPPPNWVTLPAFITDQNLTISNGNSGVLGSENLDLAEFLRDWAYQGRYGRAARSQPPLLDELVRQRQEQPDEIDYDQLKGDQYDLQGLNWASMETTRKAARLRRQYTYRNYVNRMGSDKWMASLLASS</sequence>
<comment type="caution">
    <text evidence="2">The sequence shown here is derived from an EMBL/GenBank/DDBJ whole genome shotgun (WGS) entry which is preliminary data.</text>
</comment>
<feature type="compositionally biased region" description="Acidic residues" evidence="1">
    <location>
        <begin position="151"/>
        <end position="187"/>
    </location>
</feature>
<proteinExistence type="predicted"/>
<evidence type="ECO:0000313" key="3">
    <source>
        <dbReference type="Proteomes" id="UP000243081"/>
    </source>
</evidence>
<reference evidence="2 3" key="1">
    <citation type="submission" date="2016-03" db="EMBL/GenBank/DDBJ databases">
        <title>Fine-scale spatial genetic structure of a fungal parasite of coffee scale insects.</title>
        <authorList>
            <person name="Jackson D."/>
            <person name="Zemenick K.A."/>
            <person name="Malloure B."/>
            <person name="Quandt C.A."/>
            <person name="James T.Y."/>
        </authorList>
    </citation>
    <scope>NUCLEOTIDE SEQUENCE [LARGE SCALE GENOMIC DNA]</scope>
    <source>
        <strain evidence="2 3">UM487</strain>
    </source>
</reference>
<evidence type="ECO:0000313" key="2">
    <source>
        <dbReference type="EMBL" id="OAR00612.1"/>
    </source>
</evidence>
<evidence type="ECO:0000256" key="1">
    <source>
        <dbReference type="SAM" id="MobiDB-lite"/>
    </source>
</evidence>
<feature type="compositionally biased region" description="Polar residues" evidence="1">
    <location>
        <begin position="95"/>
        <end position="106"/>
    </location>
</feature>
<dbReference type="AlphaFoldDB" id="A0A179IFE8"/>
<dbReference type="EMBL" id="LUKN01001609">
    <property type="protein sequence ID" value="OAR00612.1"/>
    <property type="molecule type" value="Genomic_DNA"/>
</dbReference>
<protein>
    <submittedName>
        <fullName evidence="2">Uncharacterized protein</fullName>
    </submittedName>
</protein>
<dbReference type="Proteomes" id="UP000243081">
    <property type="component" value="Unassembled WGS sequence"/>
</dbReference>
<feature type="compositionally biased region" description="Low complexity" evidence="1">
    <location>
        <begin position="38"/>
        <end position="55"/>
    </location>
</feature>
<dbReference type="OrthoDB" id="4869545at2759"/>
<feature type="region of interest" description="Disordered" evidence="1">
    <location>
        <begin position="1"/>
        <end position="201"/>
    </location>
</feature>
<gene>
    <name evidence="2" type="ORF">LLEC1_02799</name>
</gene>
<feature type="compositionally biased region" description="Polar residues" evidence="1">
    <location>
        <begin position="1"/>
        <end position="11"/>
    </location>
</feature>